<dbReference type="GO" id="GO:0003700">
    <property type="term" value="F:DNA-binding transcription factor activity"/>
    <property type="evidence" value="ECO:0007669"/>
    <property type="project" value="InterPro"/>
</dbReference>
<keyword evidence="7" id="KW-1185">Reference proteome</keyword>
<dbReference type="RefSeq" id="WP_091650654.1">
    <property type="nucleotide sequence ID" value="NZ_FNHQ01000016.1"/>
</dbReference>
<protein>
    <submittedName>
        <fullName evidence="6">DNA-binding transcriptional regulator, LysR family</fullName>
    </submittedName>
</protein>
<dbReference type="Pfam" id="PF00126">
    <property type="entry name" value="HTH_1"/>
    <property type="match status" value="1"/>
</dbReference>
<dbReference type="Pfam" id="PF03466">
    <property type="entry name" value="LysR_substrate"/>
    <property type="match status" value="1"/>
</dbReference>
<dbReference type="PROSITE" id="PS50931">
    <property type="entry name" value="HTH_LYSR"/>
    <property type="match status" value="1"/>
</dbReference>
<proteinExistence type="inferred from homology"/>
<dbReference type="AlphaFoldDB" id="A0A1G9X0Q5"/>
<dbReference type="InterPro" id="IPR005119">
    <property type="entry name" value="LysR_subst-bd"/>
</dbReference>
<evidence type="ECO:0000256" key="2">
    <source>
        <dbReference type="ARBA" id="ARBA00023015"/>
    </source>
</evidence>
<gene>
    <name evidence="6" type="ORF">SAMN05660299_01733</name>
</gene>
<accession>A0A1G9X0Q5</accession>
<sequence length="299" mass="34138">MSTNFEYYKIFYYVAKYKNFTHAAQVLYINQPSVTRYIHLLEEELGCRLFIRSKQGVKLTPEGNLLYEHVAPACESLFSGEEKLHAVKDLKEGTLLIGTTEIAFRTVLLDKLHIFRQRYPDIKVKISCDTAPHSVSNLLAGKYELNLVTTPIDIKDTIAIRKVMSLQDVLICKTGYIKLTKNIPYTLKNVCSYPMVTLPDSTSTRRFYESFYYKAGLQFKVDIEVSSIDLILPVIRRGLAVGFIPQKIAEPYLHSGEISVIPLSEKMPTRSVCILWDKQRPLSLAAHKFFEVLTKDSTP</sequence>
<evidence type="ECO:0000256" key="4">
    <source>
        <dbReference type="ARBA" id="ARBA00023163"/>
    </source>
</evidence>
<organism evidence="6 7">
    <name type="scientific">Megasphaera paucivorans</name>
    <dbReference type="NCBI Taxonomy" id="349095"/>
    <lineage>
        <taxon>Bacteria</taxon>
        <taxon>Bacillati</taxon>
        <taxon>Bacillota</taxon>
        <taxon>Negativicutes</taxon>
        <taxon>Veillonellales</taxon>
        <taxon>Veillonellaceae</taxon>
        <taxon>Megasphaera</taxon>
    </lineage>
</organism>
<dbReference type="InterPro" id="IPR036388">
    <property type="entry name" value="WH-like_DNA-bd_sf"/>
</dbReference>
<evidence type="ECO:0000256" key="1">
    <source>
        <dbReference type="ARBA" id="ARBA00009437"/>
    </source>
</evidence>
<evidence type="ECO:0000256" key="3">
    <source>
        <dbReference type="ARBA" id="ARBA00023125"/>
    </source>
</evidence>
<dbReference type="Proteomes" id="UP000199309">
    <property type="component" value="Unassembled WGS sequence"/>
</dbReference>
<dbReference type="CDD" id="cd05466">
    <property type="entry name" value="PBP2_LTTR_substrate"/>
    <property type="match status" value="1"/>
</dbReference>
<dbReference type="SUPFAM" id="SSF46785">
    <property type="entry name" value="Winged helix' DNA-binding domain"/>
    <property type="match status" value="1"/>
</dbReference>
<evidence type="ECO:0000313" key="6">
    <source>
        <dbReference type="EMBL" id="SDM90278.1"/>
    </source>
</evidence>
<dbReference type="Gene3D" id="3.40.190.290">
    <property type="match status" value="1"/>
</dbReference>
<name>A0A1G9X0Q5_9FIRM</name>
<dbReference type="STRING" id="349095.SAMN05660299_01733"/>
<keyword evidence="2" id="KW-0805">Transcription regulation</keyword>
<dbReference type="PANTHER" id="PTHR30419:SF8">
    <property type="entry name" value="NITROGEN ASSIMILATION TRANSCRIPTIONAL ACTIVATOR-RELATED"/>
    <property type="match status" value="1"/>
</dbReference>
<keyword evidence="4" id="KW-0804">Transcription</keyword>
<keyword evidence="3 6" id="KW-0238">DNA-binding</keyword>
<feature type="domain" description="HTH lysR-type" evidence="5">
    <location>
        <begin position="9"/>
        <end position="60"/>
    </location>
</feature>
<evidence type="ECO:0000259" key="5">
    <source>
        <dbReference type="PROSITE" id="PS50931"/>
    </source>
</evidence>
<evidence type="ECO:0000313" key="7">
    <source>
        <dbReference type="Proteomes" id="UP000199309"/>
    </source>
</evidence>
<dbReference type="OrthoDB" id="9778774at2"/>
<dbReference type="GO" id="GO:0003677">
    <property type="term" value="F:DNA binding"/>
    <property type="evidence" value="ECO:0007669"/>
    <property type="project" value="UniProtKB-KW"/>
</dbReference>
<dbReference type="InterPro" id="IPR050950">
    <property type="entry name" value="HTH-type_LysR_regulators"/>
</dbReference>
<dbReference type="InterPro" id="IPR000847">
    <property type="entry name" value="LysR_HTH_N"/>
</dbReference>
<comment type="similarity">
    <text evidence="1">Belongs to the LysR transcriptional regulatory family.</text>
</comment>
<dbReference type="Gene3D" id="1.10.10.10">
    <property type="entry name" value="Winged helix-like DNA-binding domain superfamily/Winged helix DNA-binding domain"/>
    <property type="match status" value="1"/>
</dbReference>
<dbReference type="SUPFAM" id="SSF53850">
    <property type="entry name" value="Periplasmic binding protein-like II"/>
    <property type="match status" value="1"/>
</dbReference>
<dbReference type="GO" id="GO:0005829">
    <property type="term" value="C:cytosol"/>
    <property type="evidence" value="ECO:0007669"/>
    <property type="project" value="TreeGrafter"/>
</dbReference>
<dbReference type="EMBL" id="FNHQ01000016">
    <property type="protein sequence ID" value="SDM90278.1"/>
    <property type="molecule type" value="Genomic_DNA"/>
</dbReference>
<dbReference type="InterPro" id="IPR036390">
    <property type="entry name" value="WH_DNA-bd_sf"/>
</dbReference>
<reference evidence="6 7" key="1">
    <citation type="submission" date="2016-10" db="EMBL/GenBank/DDBJ databases">
        <authorList>
            <person name="de Groot N.N."/>
        </authorList>
    </citation>
    <scope>NUCLEOTIDE SEQUENCE [LARGE SCALE GENOMIC DNA]</scope>
    <source>
        <strain evidence="6 7">DSM 16981</strain>
    </source>
</reference>
<dbReference type="PANTHER" id="PTHR30419">
    <property type="entry name" value="HTH-TYPE TRANSCRIPTIONAL REGULATOR YBHD"/>
    <property type="match status" value="1"/>
</dbReference>
<dbReference type="PRINTS" id="PR00039">
    <property type="entry name" value="HTHLYSR"/>
</dbReference>